<reference evidence="1 2" key="1">
    <citation type="journal article" date="2023" name="Hortic Res">
        <title>Pangenome of water caltrop reveals structural variations and asymmetric subgenome divergence after allopolyploidization.</title>
        <authorList>
            <person name="Zhang X."/>
            <person name="Chen Y."/>
            <person name="Wang L."/>
            <person name="Yuan Y."/>
            <person name="Fang M."/>
            <person name="Shi L."/>
            <person name="Lu R."/>
            <person name="Comes H.P."/>
            <person name="Ma Y."/>
            <person name="Chen Y."/>
            <person name="Huang G."/>
            <person name="Zhou Y."/>
            <person name="Zheng Z."/>
            <person name="Qiu Y."/>
        </authorList>
    </citation>
    <scope>NUCLEOTIDE SEQUENCE [LARGE SCALE GENOMIC DNA]</scope>
    <source>
        <tissue evidence="1">Roots</tissue>
    </source>
</reference>
<organism evidence="1 2">
    <name type="scientific">Trapa incisa</name>
    <dbReference type="NCBI Taxonomy" id="236973"/>
    <lineage>
        <taxon>Eukaryota</taxon>
        <taxon>Viridiplantae</taxon>
        <taxon>Streptophyta</taxon>
        <taxon>Embryophyta</taxon>
        <taxon>Tracheophyta</taxon>
        <taxon>Spermatophyta</taxon>
        <taxon>Magnoliopsida</taxon>
        <taxon>eudicotyledons</taxon>
        <taxon>Gunneridae</taxon>
        <taxon>Pentapetalae</taxon>
        <taxon>rosids</taxon>
        <taxon>malvids</taxon>
        <taxon>Myrtales</taxon>
        <taxon>Lythraceae</taxon>
        <taxon>Trapa</taxon>
    </lineage>
</organism>
<gene>
    <name evidence="1" type="ORF">SAY87_018880</name>
</gene>
<evidence type="ECO:0000313" key="1">
    <source>
        <dbReference type="EMBL" id="KAK4757579.1"/>
    </source>
</evidence>
<sequence length="497" mass="56656">MMYTYTPTYYSMLHDSISSLCKNIMPFSSKKRRLPSAEHKLSEMQSENLKWQQDSFHQMLNLMGLQKEGILGEHDVSAFRTHLLDTLITARVRQEHHTILRDKLVFLQELLYSKCITEGEYHFSKRPLLQRLAVQGAEIGAPDVIVAPSEEARQKNNNDPSDEEWSVIDLKDENCLHSRENSSHSKSKSTVKHHIKGAAASAFGFGLSSHKTAEGKHTKSIFDTFPQNPNLKNEFGQFKGNPFWYSQLKKGGEREKTSILMSASSPPPPIQPLQGPVNLNRKPFQALFSGKDGVDKSKKSSKKQWGGLVDGLKKWKKHDSDDETAPLSMNEKSCNEGYLFLGEGPDKKLIKRKLHSDGSPSDFLVDNVLGEKIKKELPKIQKELCTRNPSLKFAGEQIEAISTKLPVDKADLRNLFPKTWCDQYGDLVLNVVKKELKNHVGEIEKLRDSARESCTRWTTFDDEDDSENAHPNLFGNRQQYLHEENPFSYYHHESRCN</sequence>
<dbReference type="PANTHER" id="PTHR37392:SF1">
    <property type="entry name" value="OS09G0556800 PROTEIN"/>
    <property type="match status" value="1"/>
</dbReference>
<dbReference type="Proteomes" id="UP001345219">
    <property type="component" value="Chromosome 15"/>
</dbReference>
<comment type="caution">
    <text evidence="1">The sequence shown here is derived from an EMBL/GenBank/DDBJ whole genome shotgun (WGS) entry which is preliminary data.</text>
</comment>
<evidence type="ECO:0000313" key="2">
    <source>
        <dbReference type="Proteomes" id="UP001345219"/>
    </source>
</evidence>
<dbReference type="AlphaFoldDB" id="A0AAN7Q1W2"/>
<dbReference type="EMBL" id="JAXIOK010000012">
    <property type="protein sequence ID" value="KAK4757579.1"/>
    <property type="molecule type" value="Genomic_DNA"/>
</dbReference>
<accession>A0AAN7Q1W2</accession>
<name>A0AAN7Q1W2_9MYRT</name>
<keyword evidence="2" id="KW-1185">Reference proteome</keyword>
<dbReference type="PANTHER" id="PTHR37392">
    <property type="entry name" value="OS09G0556800 PROTEIN"/>
    <property type="match status" value="1"/>
</dbReference>
<protein>
    <submittedName>
        <fullName evidence="1">Uncharacterized protein</fullName>
    </submittedName>
</protein>
<proteinExistence type="predicted"/>